<protein>
    <submittedName>
        <fullName evidence="2">Uncharacterized protein</fullName>
    </submittedName>
</protein>
<evidence type="ECO:0000313" key="2">
    <source>
        <dbReference type="EMBL" id="SAL15857.1"/>
    </source>
</evidence>
<gene>
    <name evidence="2" type="ORF">AWB72_00876</name>
</gene>
<comment type="caution">
    <text evidence="2">The sequence shown here is derived from an EMBL/GenBank/DDBJ whole genome shotgun (WGS) entry which is preliminary data.</text>
</comment>
<reference evidence="2 3" key="1">
    <citation type="submission" date="2016-01" db="EMBL/GenBank/DDBJ databases">
        <authorList>
            <person name="Peeters C."/>
        </authorList>
    </citation>
    <scope>NUCLEOTIDE SEQUENCE [LARGE SCALE GENOMIC DNA]</scope>
    <source>
        <strain evidence="2">LMG 29315</strain>
    </source>
</reference>
<name>A0A658QSA1_9BURK</name>
<feature type="compositionally biased region" description="Polar residues" evidence="1">
    <location>
        <begin position="67"/>
        <end position="86"/>
    </location>
</feature>
<feature type="region of interest" description="Disordered" evidence="1">
    <location>
        <begin position="59"/>
        <end position="89"/>
    </location>
</feature>
<keyword evidence="3" id="KW-1185">Reference proteome</keyword>
<organism evidence="2 3">
    <name type="scientific">Caballeronia concitans</name>
    <dbReference type="NCBI Taxonomy" id="1777133"/>
    <lineage>
        <taxon>Bacteria</taxon>
        <taxon>Pseudomonadati</taxon>
        <taxon>Pseudomonadota</taxon>
        <taxon>Betaproteobacteria</taxon>
        <taxon>Burkholderiales</taxon>
        <taxon>Burkholderiaceae</taxon>
        <taxon>Caballeronia</taxon>
    </lineage>
</organism>
<dbReference type="EMBL" id="FCNV02000001">
    <property type="protein sequence ID" value="SAL15857.1"/>
    <property type="molecule type" value="Genomic_DNA"/>
</dbReference>
<sequence length="152" mass="15065">MRNTTMHAIRLGRIAIAGAAACFAVSAGAVTVPGGTITFLGALVAPPFGLSTNARTSADGPGFSARGDQSGNAASVTFTPEPNSAPSADVSLSIDNHRATPGALNASFADGKGRRIAPNSGGAFHVGASGGVLSMQGKDASAKRVTLVTNYH</sequence>
<accession>A0A658QSA1</accession>
<dbReference type="OrthoDB" id="9133493at2"/>
<evidence type="ECO:0000313" key="3">
    <source>
        <dbReference type="Proteomes" id="UP000198263"/>
    </source>
</evidence>
<dbReference type="RefSeq" id="WP_052450009.1">
    <property type="nucleotide sequence ID" value="NZ_FCNV02000001.1"/>
</dbReference>
<dbReference type="AlphaFoldDB" id="A0A658QSA1"/>
<evidence type="ECO:0000256" key="1">
    <source>
        <dbReference type="SAM" id="MobiDB-lite"/>
    </source>
</evidence>
<dbReference type="Proteomes" id="UP000198263">
    <property type="component" value="Unassembled WGS sequence"/>
</dbReference>
<proteinExistence type="predicted"/>